<reference evidence="3" key="1">
    <citation type="journal article" date="2021" name="Elife">
        <title>Highly contiguous assemblies of 101 drosophilid genomes.</title>
        <authorList>
            <person name="Kim B.Y."/>
            <person name="Wang J.R."/>
            <person name="Miller D.E."/>
            <person name="Barmina O."/>
            <person name="Delaney E."/>
            <person name="Thompson A."/>
            <person name="Comeault A.A."/>
            <person name="Peede D."/>
            <person name="D'Agostino E.R."/>
            <person name="Pelaez J."/>
            <person name="Aguilar J.M."/>
            <person name="Haji D."/>
            <person name="Matsunaga T."/>
            <person name="Armstrong E.E."/>
            <person name="Zych M."/>
            <person name="Ogawa Y."/>
            <person name="Stamenkovic-Radak M."/>
            <person name="Jelic M."/>
            <person name="Veselinovic M.S."/>
            <person name="Tanaskovic M."/>
            <person name="Eric P."/>
            <person name="Gao J.J."/>
            <person name="Katoh T.K."/>
            <person name="Toda M.J."/>
            <person name="Watabe H."/>
            <person name="Watada M."/>
            <person name="Davis J.S."/>
            <person name="Moyle L.C."/>
            <person name="Manoli G."/>
            <person name="Bertolini E."/>
            <person name="Kostal V."/>
            <person name="Hawley R.S."/>
            <person name="Takahashi A."/>
            <person name="Jones C.D."/>
            <person name="Price D.K."/>
            <person name="Whiteman N."/>
            <person name="Kopp A."/>
            <person name="Matute D.R."/>
            <person name="Petrov D.A."/>
        </authorList>
    </citation>
    <scope>NUCLEOTIDE SEQUENCE [LARGE SCALE GENOMIC DNA]</scope>
</reference>
<dbReference type="OrthoDB" id="7835829at2759"/>
<sequence length="304" mass="35137">MFRRGLKELKTRPFAEVCSFLLRNFSGNSRRKLKFVKRETVAPRSNIFNWPTLQRIPNDKDVDEKDEKRYSTFKVENSRAQEMWQKARIGAREQQNSLRGYQPANSDVTSDSEEIISALDKVRRIEERRKIQNKMQTLMQEQEKLDKQIQDEQDRVAPRKEVLVEREPAKQDPPREYAPVRNPDSFRSGPWISATVLAATGNSQQLRYTPKPFRTHSQSGQAVSPPQSSSLPEKSASRQPEHKLDEASANKAQSEIQAFAKSVVELHKSRAEEMDKLRSENEYSKDSACLKMCDHSVFGKRGKR</sequence>
<name>A0A6P4F8T3_DRORH</name>
<gene>
    <name evidence="4" type="primary">LOC108049828</name>
    <name evidence="2" type="synonym">108049828</name>
</gene>
<dbReference type="Proteomes" id="UP001652680">
    <property type="component" value="Unassembled WGS sequence"/>
</dbReference>
<proteinExistence type="predicted"/>
<evidence type="ECO:0000313" key="4">
    <source>
        <dbReference type="RefSeq" id="XP_016986647.1"/>
    </source>
</evidence>
<keyword evidence="3" id="KW-1185">Reference proteome</keyword>
<dbReference type="InterPro" id="IPR022079">
    <property type="entry name" value="DUF3629"/>
</dbReference>
<evidence type="ECO:0000313" key="2">
    <source>
        <dbReference type="EnsemblMetazoa" id="XP_016986647.1"/>
    </source>
</evidence>
<feature type="compositionally biased region" description="Basic and acidic residues" evidence="1">
    <location>
        <begin position="145"/>
        <end position="175"/>
    </location>
</feature>
<reference evidence="2" key="3">
    <citation type="submission" date="2025-05" db="UniProtKB">
        <authorList>
            <consortium name="EnsemblMetazoa"/>
        </authorList>
    </citation>
    <scope>IDENTIFICATION</scope>
</reference>
<reference evidence="4" key="2">
    <citation type="submission" date="2025-04" db="UniProtKB">
        <authorList>
            <consortium name="RefSeq"/>
        </authorList>
    </citation>
    <scope>IDENTIFICATION</scope>
</reference>
<accession>A0A6P4F8T3</accession>
<dbReference type="RefSeq" id="XP_016986647.1">
    <property type="nucleotide sequence ID" value="XM_017131158.1"/>
</dbReference>
<dbReference type="AlphaFoldDB" id="A0A6P4F8T3"/>
<organism evidence="4">
    <name type="scientific">Drosophila rhopaloa</name>
    <name type="common">Fruit fly</name>
    <dbReference type="NCBI Taxonomy" id="1041015"/>
    <lineage>
        <taxon>Eukaryota</taxon>
        <taxon>Metazoa</taxon>
        <taxon>Ecdysozoa</taxon>
        <taxon>Arthropoda</taxon>
        <taxon>Hexapoda</taxon>
        <taxon>Insecta</taxon>
        <taxon>Pterygota</taxon>
        <taxon>Neoptera</taxon>
        <taxon>Endopterygota</taxon>
        <taxon>Diptera</taxon>
        <taxon>Brachycera</taxon>
        <taxon>Muscomorpha</taxon>
        <taxon>Ephydroidea</taxon>
        <taxon>Drosophilidae</taxon>
        <taxon>Drosophila</taxon>
        <taxon>Sophophora</taxon>
    </lineage>
</organism>
<protein>
    <submittedName>
        <fullName evidence="4">Uncharacterized protein LOC108049828 isoform X1</fullName>
    </submittedName>
</protein>
<feature type="compositionally biased region" description="Polar residues" evidence="1">
    <location>
        <begin position="215"/>
        <end position="232"/>
    </location>
</feature>
<dbReference type="Pfam" id="PF12302">
    <property type="entry name" value="DUF3629"/>
    <property type="match status" value="1"/>
</dbReference>
<dbReference type="GeneID" id="108049828"/>
<dbReference type="EnsemblMetazoa" id="XM_017131158.2">
    <property type="protein sequence ID" value="XP_016986647.1"/>
    <property type="gene ID" value="LOC108049828"/>
</dbReference>
<feature type="region of interest" description="Disordered" evidence="1">
    <location>
        <begin position="207"/>
        <end position="253"/>
    </location>
</feature>
<feature type="compositionally biased region" description="Basic and acidic residues" evidence="1">
    <location>
        <begin position="235"/>
        <end position="248"/>
    </location>
</feature>
<evidence type="ECO:0000256" key="1">
    <source>
        <dbReference type="SAM" id="MobiDB-lite"/>
    </source>
</evidence>
<evidence type="ECO:0000313" key="3">
    <source>
        <dbReference type="Proteomes" id="UP001652680"/>
    </source>
</evidence>
<feature type="region of interest" description="Disordered" evidence="1">
    <location>
        <begin position="145"/>
        <end position="189"/>
    </location>
</feature>